<reference evidence="2" key="1">
    <citation type="journal article" date="2022" name="Cell">
        <title>Design, construction, and in vivo augmentation of a complex gut microbiome.</title>
        <authorList>
            <person name="Cheng A.G."/>
            <person name="Ho P.Y."/>
            <person name="Aranda-Diaz A."/>
            <person name="Jain S."/>
            <person name="Yu F.B."/>
            <person name="Meng X."/>
            <person name="Wang M."/>
            <person name="Iakiviak M."/>
            <person name="Nagashima K."/>
            <person name="Zhao A."/>
            <person name="Murugkar P."/>
            <person name="Patil A."/>
            <person name="Atabakhsh K."/>
            <person name="Weakley A."/>
            <person name="Yan J."/>
            <person name="Brumbaugh A.R."/>
            <person name="Higginbottom S."/>
            <person name="Dimas A."/>
            <person name="Shiver A.L."/>
            <person name="Deutschbauer A."/>
            <person name="Neff N."/>
            <person name="Sonnenburg J.L."/>
            <person name="Huang K.C."/>
            <person name="Fischbach M.A."/>
        </authorList>
    </citation>
    <scope>NUCLEOTIDE SEQUENCE</scope>
    <source>
        <strain evidence="2">JC50</strain>
    </source>
</reference>
<dbReference type="InterPro" id="IPR013783">
    <property type="entry name" value="Ig-like_fold"/>
</dbReference>
<evidence type="ECO:0000313" key="3">
    <source>
        <dbReference type="Proteomes" id="UP001058267"/>
    </source>
</evidence>
<feature type="chain" id="PRO_5045661510" evidence="1">
    <location>
        <begin position="21"/>
        <end position="126"/>
    </location>
</feature>
<dbReference type="InterPro" id="IPR011467">
    <property type="entry name" value="DUF1573"/>
</dbReference>
<feature type="signal peptide" evidence="1">
    <location>
        <begin position="1"/>
        <end position="20"/>
    </location>
</feature>
<dbReference type="EMBL" id="CP102252">
    <property type="protein sequence ID" value="UWN65570.1"/>
    <property type="molecule type" value="Genomic_DNA"/>
</dbReference>
<gene>
    <name evidence="2" type="ORF">NQ519_01675</name>
</gene>
<sequence length="126" mass="13859">MKRLFLACLLSLLSACGIYASEPDVAGLVPDRTEHDFGDVKLGTTSRVRFNIKAQSAAVVILSAATNCECTKATYPKKPLRRGEEGVIEVSFEARETGYFRKTITVRYNADGRGRTLRLTVSGRTK</sequence>
<name>A0ABY5V7M6_9BACT</name>
<proteinExistence type="predicted"/>
<keyword evidence="3" id="KW-1185">Reference proteome</keyword>
<accession>A0ABY5V7M6</accession>
<dbReference type="PROSITE" id="PS51257">
    <property type="entry name" value="PROKAR_LIPOPROTEIN"/>
    <property type="match status" value="1"/>
</dbReference>
<dbReference type="Pfam" id="PF07610">
    <property type="entry name" value="DUF1573"/>
    <property type="match status" value="1"/>
</dbReference>
<organism evidence="2 3">
    <name type="scientific">Alistipes senegalensis JC50</name>
    <dbReference type="NCBI Taxonomy" id="1033732"/>
    <lineage>
        <taxon>Bacteria</taxon>
        <taxon>Pseudomonadati</taxon>
        <taxon>Bacteroidota</taxon>
        <taxon>Bacteroidia</taxon>
        <taxon>Bacteroidales</taxon>
        <taxon>Rikenellaceae</taxon>
        <taxon>Alistipes</taxon>
    </lineage>
</organism>
<dbReference type="Proteomes" id="UP001058267">
    <property type="component" value="Chromosome"/>
</dbReference>
<protein>
    <submittedName>
        <fullName evidence="2">DUF1573 domain-containing protein</fullName>
    </submittedName>
</protein>
<evidence type="ECO:0000256" key="1">
    <source>
        <dbReference type="SAM" id="SignalP"/>
    </source>
</evidence>
<dbReference type="PANTHER" id="PTHR37833:SF1">
    <property type="entry name" value="SIGNAL PEPTIDE PROTEIN"/>
    <property type="match status" value="1"/>
</dbReference>
<dbReference type="Gene3D" id="2.60.40.10">
    <property type="entry name" value="Immunoglobulins"/>
    <property type="match status" value="1"/>
</dbReference>
<dbReference type="PANTHER" id="PTHR37833">
    <property type="entry name" value="LIPOPROTEIN-RELATED"/>
    <property type="match status" value="1"/>
</dbReference>
<evidence type="ECO:0000313" key="2">
    <source>
        <dbReference type="EMBL" id="UWN65570.1"/>
    </source>
</evidence>
<keyword evidence="1" id="KW-0732">Signal</keyword>
<dbReference type="RefSeq" id="WP_019149801.1">
    <property type="nucleotide sequence ID" value="NZ_CP102252.1"/>
</dbReference>